<feature type="region of interest" description="Disordered" evidence="1">
    <location>
        <begin position="62"/>
        <end position="94"/>
    </location>
</feature>
<gene>
    <name evidence="2" type="ORF">AMTR_s00122p00065820</name>
</gene>
<evidence type="ECO:0000313" key="3">
    <source>
        <dbReference type="Proteomes" id="UP000017836"/>
    </source>
</evidence>
<dbReference type="Gramene" id="ERM97039">
    <property type="protein sequence ID" value="ERM97039"/>
    <property type="gene ID" value="AMTR_s00122p00065820"/>
</dbReference>
<dbReference type="HOGENOM" id="CLU_2389174_0_0_1"/>
<organism evidence="2 3">
    <name type="scientific">Amborella trichopoda</name>
    <dbReference type="NCBI Taxonomy" id="13333"/>
    <lineage>
        <taxon>Eukaryota</taxon>
        <taxon>Viridiplantae</taxon>
        <taxon>Streptophyta</taxon>
        <taxon>Embryophyta</taxon>
        <taxon>Tracheophyta</taxon>
        <taxon>Spermatophyta</taxon>
        <taxon>Magnoliopsida</taxon>
        <taxon>Amborellales</taxon>
        <taxon>Amborellaceae</taxon>
        <taxon>Amborella</taxon>
    </lineage>
</organism>
<accession>W1NQF8</accession>
<evidence type="ECO:0000256" key="1">
    <source>
        <dbReference type="SAM" id="MobiDB-lite"/>
    </source>
</evidence>
<keyword evidence="3" id="KW-1185">Reference proteome</keyword>
<feature type="compositionally biased region" description="Basic and acidic residues" evidence="1">
    <location>
        <begin position="84"/>
        <end position="94"/>
    </location>
</feature>
<dbReference type="Proteomes" id="UP000017836">
    <property type="component" value="Unassembled WGS sequence"/>
</dbReference>
<sequence length="94" mass="10211">MAVQKYHVWLHLRRGRQGTYFNGACMAANVLGGEFTAACGVGMHSGSHATRGMYGSSLLKSETRNRNMGRKKGTTVRGGLGSEKALDSERHARQ</sequence>
<evidence type="ECO:0000313" key="2">
    <source>
        <dbReference type="EMBL" id="ERM97039.1"/>
    </source>
</evidence>
<name>W1NQF8_AMBTC</name>
<proteinExistence type="predicted"/>
<dbReference type="EMBL" id="KI396610">
    <property type="protein sequence ID" value="ERM97039.1"/>
    <property type="molecule type" value="Genomic_DNA"/>
</dbReference>
<reference evidence="3" key="1">
    <citation type="journal article" date="2013" name="Science">
        <title>The Amborella genome and the evolution of flowering plants.</title>
        <authorList>
            <consortium name="Amborella Genome Project"/>
        </authorList>
    </citation>
    <scope>NUCLEOTIDE SEQUENCE [LARGE SCALE GENOMIC DNA]</scope>
</reference>
<dbReference type="AlphaFoldDB" id="W1NQF8"/>
<protein>
    <submittedName>
        <fullName evidence="2">Uncharacterized protein</fullName>
    </submittedName>
</protein>